<accession>A0A0W0YYF3</accession>
<dbReference type="CDD" id="cd18988">
    <property type="entry name" value="LGIC_ECD_bact"/>
    <property type="match status" value="1"/>
</dbReference>
<evidence type="ECO:0000256" key="2">
    <source>
        <dbReference type="SAM" id="SignalP"/>
    </source>
</evidence>
<dbReference type="Gene3D" id="2.70.170.10">
    <property type="entry name" value="Neurotransmitter-gated ion-channel ligand-binding domain"/>
    <property type="match status" value="1"/>
</dbReference>
<dbReference type="AlphaFoldDB" id="A0A0W0YYF3"/>
<feature type="transmembrane region" description="Helical" evidence="1">
    <location>
        <begin position="328"/>
        <end position="349"/>
    </location>
</feature>
<feature type="signal peptide" evidence="2">
    <location>
        <begin position="1"/>
        <end position="21"/>
    </location>
</feature>
<sequence>MKPFRCLLTLLLWFLSVHLFAASAEKPAQGSLPLPEKPTYVEIGVYLNNIIKIDKQVNEQPKIYLTVSLQTQWQDARIARKYATHNNPVKTVYDNDADKILNEIWTPDIVVPHAETTMKHTKLTIFPSGTVYLYREMELIIPLKLKLRLFPFDSQKINIRFIPKQWTTQDIILDENMVMTGYDKHITLAQWHVDMVFATVGTYKDPRYGLSQPSFDLVIYLKRIPSFFLFRIIVPLFFIILVACLSFLTFDEPTGTKLSRAVVFLLITVAFHSLASSFLPTISYLTFIESIILLCYLLVLAAIFQIIILHLLRFYNKSHIATRFEHRFALYAPITFVVVFIVIVLYYFLSY</sequence>
<dbReference type="InterPro" id="IPR038050">
    <property type="entry name" value="Neuro_actylchol_rec"/>
</dbReference>
<organism evidence="4 5">
    <name type="scientific">Legionella spiritensis</name>
    <dbReference type="NCBI Taxonomy" id="452"/>
    <lineage>
        <taxon>Bacteria</taxon>
        <taxon>Pseudomonadati</taxon>
        <taxon>Pseudomonadota</taxon>
        <taxon>Gammaproteobacteria</taxon>
        <taxon>Legionellales</taxon>
        <taxon>Legionellaceae</taxon>
        <taxon>Legionella</taxon>
    </lineage>
</organism>
<dbReference type="Proteomes" id="UP000054877">
    <property type="component" value="Unassembled WGS sequence"/>
</dbReference>
<dbReference type="EMBL" id="LNYX01000031">
    <property type="protein sequence ID" value="KTD61895.1"/>
    <property type="molecule type" value="Genomic_DNA"/>
</dbReference>
<dbReference type="GO" id="GO:0004888">
    <property type="term" value="F:transmembrane signaling receptor activity"/>
    <property type="evidence" value="ECO:0007669"/>
    <property type="project" value="InterPro"/>
</dbReference>
<evidence type="ECO:0000313" key="4">
    <source>
        <dbReference type="EMBL" id="KTD61895.1"/>
    </source>
</evidence>
<dbReference type="STRING" id="452.Lspi_2525"/>
<evidence type="ECO:0000313" key="5">
    <source>
        <dbReference type="Proteomes" id="UP000054877"/>
    </source>
</evidence>
<evidence type="ECO:0000259" key="3">
    <source>
        <dbReference type="Pfam" id="PF02931"/>
    </source>
</evidence>
<dbReference type="Gene3D" id="1.20.58.390">
    <property type="entry name" value="Neurotransmitter-gated ion-channel transmembrane domain"/>
    <property type="match status" value="1"/>
</dbReference>
<protein>
    <submittedName>
        <fullName evidence="4">Proton-gated ion channel</fullName>
    </submittedName>
</protein>
<feature type="transmembrane region" description="Helical" evidence="1">
    <location>
        <begin position="291"/>
        <end position="316"/>
    </location>
</feature>
<dbReference type="OrthoDB" id="1492908at2"/>
<feature type="transmembrane region" description="Helical" evidence="1">
    <location>
        <begin position="262"/>
        <end position="285"/>
    </location>
</feature>
<dbReference type="RefSeq" id="WP_058484409.1">
    <property type="nucleotide sequence ID" value="NZ_CAAAII010000006.1"/>
</dbReference>
<dbReference type="GO" id="GO:0005230">
    <property type="term" value="F:extracellular ligand-gated monoatomic ion channel activity"/>
    <property type="evidence" value="ECO:0007669"/>
    <property type="project" value="InterPro"/>
</dbReference>
<keyword evidence="2" id="KW-0732">Signal</keyword>
<feature type="domain" description="Neurotransmitter-gated ion-channel ligand-binding" evidence="3">
    <location>
        <begin position="35"/>
        <end position="190"/>
    </location>
</feature>
<dbReference type="SUPFAM" id="SSF63712">
    <property type="entry name" value="Nicotinic receptor ligand binding domain-like"/>
    <property type="match status" value="1"/>
</dbReference>
<dbReference type="PATRIC" id="fig|452.5.peg.2794"/>
<dbReference type="InterPro" id="IPR006201">
    <property type="entry name" value="Neur_channel"/>
</dbReference>
<feature type="transmembrane region" description="Helical" evidence="1">
    <location>
        <begin position="228"/>
        <end position="250"/>
    </location>
</feature>
<keyword evidence="5" id="KW-1185">Reference proteome</keyword>
<feature type="chain" id="PRO_5006918085" evidence="2">
    <location>
        <begin position="22"/>
        <end position="351"/>
    </location>
</feature>
<dbReference type="InterPro" id="IPR036734">
    <property type="entry name" value="Neur_chan_lig-bd_sf"/>
</dbReference>
<keyword evidence="1" id="KW-0812">Transmembrane</keyword>
<dbReference type="PANTHER" id="PTHR18945">
    <property type="entry name" value="NEUROTRANSMITTER GATED ION CHANNEL"/>
    <property type="match status" value="1"/>
</dbReference>
<dbReference type="Pfam" id="PF02931">
    <property type="entry name" value="Neur_chan_LBD"/>
    <property type="match status" value="1"/>
</dbReference>
<comment type="caution">
    <text evidence="4">The sequence shown here is derived from an EMBL/GenBank/DDBJ whole genome shotgun (WGS) entry which is preliminary data.</text>
</comment>
<dbReference type="GO" id="GO:0016020">
    <property type="term" value="C:membrane"/>
    <property type="evidence" value="ECO:0007669"/>
    <property type="project" value="InterPro"/>
</dbReference>
<dbReference type="InterPro" id="IPR006202">
    <property type="entry name" value="Neur_chan_lig-bd"/>
</dbReference>
<proteinExistence type="predicted"/>
<evidence type="ECO:0000256" key="1">
    <source>
        <dbReference type="SAM" id="Phobius"/>
    </source>
</evidence>
<reference evidence="4 5" key="1">
    <citation type="submission" date="2015-11" db="EMBL/GenBank/DDBJ databases">
        <title>Genomic analysis of 38 Legionella species identifies large and diverse effector repertoires.</title>
        <authorList>
            <person name="Burstein D."/>
            <person name="Amaro F."/>
            <person name="Zusman T."/>
            <person name="Lifshitz Z."/>
            <person name="Cohen O."/>
            <person name="Gilbert J.A."/>
            <person name="Pupko T."/>
            <person name="Shuman H.A."/>
            <person name="Segal G."/>
        </authorList>
    </citation>
    <scope>NUCLEOTIDE SEQUENCE [LARGE SCALE GENOMIC DNA]</scope>
    <source>
        <strain evidence="4 5">Mt.St.Helens-9</strain>
    </source>
</reference>
<gene>
    <name evidence="4" type="primary">glvI</name>
    <name evidence="4" type="ORF">Lspi_2525</name>
</gene>
<name>A0A0W0YYF3_LEGSP</name>
<keyword evidence="1" id="KW-0472">Membrane</keyword>
<keyword evidence="1" id="KW-1133">Transmembrane helix</keyword>